<accession>A0A383CQ75</accession>
<dbReference type="Pfam" id="PF02548">
    <property type="entry name" value="Pantoate_transf"/>
    <property type="match status" value="1"/>
</dbReference>
<dbReference type="InterPro" id="IPR015813">
    <property type="entry name" value="Pyrv/PenolPyrv_kinase-like_dom"/>
</dbReference>
<dbReference type="AlphaFoldDB" id="A0A383CQ75"/>
<evidence type="ECO:0000313" key="4">
    <source>
        <dbReference type="EMBL" id="SVE34516.1"/>
    </source>
</evidence>
<dbReference type="SUPFAM" id="SSF51621">
    <property type="entry name" value="Phosphoenolpyruvate/pyruvate domain"/>
    <property type="match status" value="1"/>
</dbReference>
<dbReference type="EC" id="2.1.2.11" evidence="2"/>
<dbReference type="GO" id="GO:0003864">
    <property type="term" value="F:3-methyl-2-oxobutanoate hydroxymethyltransferase activity"/>
    <property type="evidence" value="ECO:0007669"/>
    <property type="project" value="UniProtKB-EC"/>
</dbReference>
<dbReference type="InterPro" id="IPR003700">
    <property type="entry name" value="Pantoate_hydroxy_MeTrfase"/>
</dbReference>
<dbReference type="GO" id="GO:0000287">
    <property type="term" value="F:magnesium ion binding"/>
    <property type="evidence" value="ECO:0007669"/>
    <property type="project" value="TreeGrafter"/>
</dbReference>
<dbReference type="GO" id="GO:0015940">
    <property type="term" value="P:pantothenate biosynthetic process"/>
    <property type="evidence" value="ECO:0007669"/>
    <property type="project" value="InterPro"/>
</dbReference>
<dbReference type="PANTHER" id="PTHR20881">
    <property type="entry name" value="3-METHYL-2-OXOBUTANOATE HYDROXYMETHYLTRANSFERASE"/>
    <property type="match status" value="1"/>
</dbReference>
<gene>
    <name evidence="4" type="ORF">METZ01_LOCUS487370</name>
</gene>
<reference evidence="4" key="1">
    <citation type="submission" date="2018-05" db="EMBL/GenBank/DDBJ databases">
        <authorList>
            <person name="Lanie J.A."/>
            <person name="Ng W.-L."/>
            <person name="Kazmierczak K.M."/>
            <person name="Andrzejewski T.M."/>
            <person name="Davidsen T.M."/>
            <person name="Wayne K.J."/>
            <person name="Tettelin H."/>
            <person name="Glass J.I."/>
            <person name="Rusch D."/>
            <person name="Podicherti R."/>
            <person name="Tsui H.-C.T."/>
            <person name="Winkler M.E."/>
        </authorList>
    </citation>
    <scope>NUCLEOTIDE SEQUENCE</scope>
</reference>
<sequence>MKRIYNWLAKPANRNLTVADIIASKGKKKLTQVKVNSAEEAYACGEANIDMIVCAAKEVEMVREGNDEIFLTAGLGIPEFPTESDMLKAAFSALSSGADAVMTARSLSVISLLANEDIPVMGHLGLVPRKCSWVGGVRAVGKTSDEAFELFQKFRRLEDAGAFSVEAEVIPARVMEEISKRTGLITVSIGSGQGGDVIYLFMEDICGEHEEAPKHARPF</sequence>
<evidence type="ECO:0000256" key="3">
    <source>
        <dbReference type="ARBA" id="ARBA00022679"/>
    </source>
</evidence>
<protein>
    <recommendedName>
        <fullName evidence="2">3-methyl-2-oxobutanoate hydroxymethyltransferase</fullName>
        <ecNumber evidence="2">2.1.2.11</ecNumber>
    </recommendedName>
</protein>
<name>A0A383CQ75_9ZZZZ</name>
<proteinExistence type="inferred from homology"/>
<dbReference type="EMBL" id="UINC01210862">
    <property type="protein sequence ID" value="SVE34516.1"/>
    <property type="molecule type" value="Genomic_DNA"/>
</dbReference>
<keyword evidence="3" id="KW-0808">Transferase</keyword>
<comment type="similarity">
    <text evidence="1">Belongs to the PanB family.</text>
</comment>
<dbReference type="Gene3D" id="3.20.20.60">
    <property type="entry name" value="Phosphoenolpyruvate-binding domains"/>
    <property type="match status" value="1"/>
</dbReference>
<organism evidence="4">
    <name type="scientific">marine metagenome</name>
    <dbReference type="NCBI Taxonomy" id="408172"/>
    <lineage>
        <taxon>unclassified sequences</taxon>
        <taxon>metagenomes</taxon>
        <taxon>ecological metagenomes</taxon>
    </lineage>
</organism>
<dbReference type="InterPro" id="IPR040442">
    <property type="entry name" value="Pyrv_kinase-like_dom_sf"/>
</dbReference>
<evidence type="ECO:0000256" key="2">
    <source>
        <dbReference type="ARBA" id="ARBA00012618"/>
    </source>
</evidence>
<evidence type="ECO:0000256" key="1">
    <source>
        <dbReference type="ARBA" id="ARBA00008676"/>
    </source>
</evidence>
<dbReference type="PANTHER" id="PTHR20881:SF0">
    <property type="entry name" value="3-METHYL-2-OXOBUTANOATE HYDROXYMETHYLTRANSFERASE"/>
    <property type="match status" value="1"/>
</dbReference>